<dbReference type="FunFam" id="3.40.30.10:FF:000245">
    <property type="entry name" value="Thioredoxin"/>
    <property type="match status" value="1"/>
</dbReference>
<feature type="domain" description="Thioredoxin" evidence="5">
    <location>
        <begin position="1"/>
        <end position="105"/>
    </location>
</feature>
<dbReference type="PIRSF" id="PIRSF000077">
    <property type="entry name" value="Thioredoxin"/>
    <property type="match status" value="1"/>
</dbReference>
<dbReference type="GO" id="GO:0015035">
    <property type="term" value="F:protein-disulfide reductase activity"/>
    <property type="evidence" value="ECO:0007669"/>
    <property type="project" value="InterPro"/>
</dbReference>
<dbReference type="InterPro" id="IPR013766">
    <property type="entry name" value="Thioredoxin_domain"/>
</dbReference>
<keyword evidence="1 4" id="KW-1015">Disulfide bond</keyword>
<dbReference type="Pfam" id="PF00085">
    <property type="entry name" value="Thioredoxin"/>
    <property type="match status" value="1"/>
</dbReference>
<organism evidence="6 7">
    <name type="scientific">Cloeon dipterum</name>
    <dbReference type="NCBI Taxonomy" id="197152"/>
    <lineage>
        <taxon>Eukaryota</taxon>
        <taxon>Metazoa</taxon>
        <taxon>Ecdysozoa</taxon>
        <taxon>Arthropoda</taxon>
        <taxon>Hexapoda</taxon>
        <taxon>Insecta</taxon>
        <taxon>Pterygota</taxon>
        <taxon>Palaeoptera</taxon>
        <taxon>Ephemeroptera</taxon>
        <taxon>Pisciforma</taxon>
        <taxon>Baetidae</taxon>
        <taxon>Cloeon</taxon>
    </lineage>
</organism>
<dbReference type="CDD" id="cd02947">
    <property type="entry name" value="TRX_family"/>
    <property type="match status" value="1"/>
</dbReference>
<comment type="caution">
    <text evidence="6">The sequence shown here is derived from an EMBL/GenBank/DDBJ whole genome shotgun (WGS) entry which is preliminary data.</text>
</comment>
<dbReference type="SUPFAM" id="SSF52833">
    <property type="entry name" value="Thioredoxin-like"/>
    <property type="match status" value="1"/>
</dbReference>
<dbReference type="AlphaFoldDB" id="A0A8S1CPR7"/>
<dbReference type="EMBL" id="CADEPI010000059">
    <property type="protein sequence ID" value="CAB3371266.1"/>
    <property type="molecule type" value="Genomic_DNA"/>
</dbReference>
<evidence type="ECO:0000256" key="3">
    <source>
        <dbReference type="PIRSR" id="PIRSR000077-1"/>
    </source>
</evidence>
<evidence type="ECO:0000313" key="7">
    <source>
        <dbReference type="Proteomes" id="UP000494165"/>
    </source>
</evidence>
<evidence type="ECO:0000256" key="1">
    <source>
        <dbReference type="ARBA" id="ARBA00023157"/>
    </source>
</evidence>
<comment type="similarity">
    <text evidence="2">Belongs to the thioredoxin family.</text>
</comment>
<evidence type="ECO:0000313" key="6">
    <source>
        <dbReference type="EMBL" id="CAB3371266.1"/>
    </source>
</evidence>
<keyword evidence="4" id="KW-0676">Redox-active center</keyword>
<reference evidence="6 7" key="1">
    <citation type="submission" date="2020-04" db="EMBL/GenBank/DDBJ databases">
        <authorList>
            <person name="Alioto T."/>
            <person name="Alioto T."/>
            <person name="Gomez Garrido J."/>
        </authorList>
    </citation>
    <scope>NUCLEOTIDE SEQUENCE [LARGE SCALE GENOMIC DNA]</scope>
</reference>
<dbReference type="Proteomes" id="UP000494165">
    <property type="component" value="Unassembled WGS sequence"/>
</dbReference>
<dbReference type="PROSITE" id="PS51352">
    <property type="entry name" value="THIOREDOXIN_2"/>
    <property type="match status" value="1"/>
</dbReference>
<feature type="site" description="Contributes to redox potential value" evidence="3">
    <location>
        <position position="34"/>
    </location>
</feature>
<dbReference type="NCBIfam" id="TIGR01068">
    <property type="entry name" value="thioredoxin"/>
    <property type="match status" value="1"/>
</dbReference>
<feature type="disulfide bond" description="Redox-active" evidence="4">
    <location>
        <begin position="32"/>
        <end position="35"/>
    </location>
</feature>
<dbReference type="Gene3D" id="3.40.30.10">
    <property type="entry name" value="Glutaredoxin"/>
    <property type="match status" value="1"/>
</dbReference>
<dbReference type="PANTHER" id="PTHR46115">
    <property type="entry name" value="THIOREDOXIN-LIKE PROTEIN 1"/>
    <property type="match status" value="1"/>
</dbReference>
<name>A0A8S1CPR7_9INSE</name>
<evidence type="ECO:0000256" key="2">
    <source>
        <dbReference type="PIRNR" id="PIRNR000077"/>
    </source>
</evidence>
<feature type="site" description="Contributes to redox potential value" evidence="3">
    <location>
        <position position="33"/>
    </location>
</feature>
<protein>
    <recommendedName>
        <fullName evidence="2">Thioredoxin</fullName>
    </recommendedName>
</protein>
<feature type="active site" description="Nucleophile" evidence="3">
    <location>
        <position position="35"/>
    </location>
</feature>
<proteinExistence type="inferred from homology"/>
<dbReference type="InterPro" id="IPR017937">
    <property type="entry name" value="Thioredoxin_CS"/>
</dbReference>
<dbReference type="PROSITE" id="PS00194">
    <property type="entry name" value="THIOREDOXIN_1"/>
    <property type="match status" value="1"/>
</dbReference>
<feature type="site" description="Deprotonates C-terminal active site Cys" evidence="3">
    <location>
        <position position="26"/>
    </location>
</feature>
<dbReference type="InterPro" id="IPR036249">
    <property type="entry name" value="Thioredoxin-like_sf"/>
</dbReference>
<dbReference type="PRINTS" id="PR00421">
    <property type="entry name" value="THIOREDOXIN"/>
</dbReference>
<evidence type="ECO:0000259" key="5">
    <source>
        <dbReference type="PROSITE" id="PS51352"/>
    </source>
</evidence>
<feature type="active site" description="Nucleophile" evidence="3">
    <location>
        <position position="32"/>
    </location>
</feature>
<keyword evidence="7" id="KW-1185">Reference proteome</keyword>
<dbReference type="InterPro" id="IPR005746">
    <property type="entry name" value="Thioredoxin"/>
</dbReference>
<gene>
    <name evidence="6" type="ORF">CLODIP_2_CD02337</name>
</gene>
<accession>A0A8S1CPR7</accession>
<sequence length="105" mass="11534">MSLHVVDKDDFNKKLEEAGSKLVIVDFFATWCGPCKMIAPILESMVAENPNLVVLKVDVDECEDLATEYSISAMPTFIFIKNKTKVDTLTGANPEKLKALAASLL</sequence>
<dbReference type="OrthoDB" id="2121326at2759"/>
<evidence type="ECO:0000256" key="4">
    <source>
        <dbReference type="PIRSR" id="PIRSR000077-4"/>
    </source>
</evidence>